<dbReference type="InterPro" id="IPR002213">
    <property type="entry name" value="UDP_glucos_trans"/>
</dbReference>
<evidence type="ECO:0000313" key="6">
    <source>
        <dbReference type="EMBL" id="CAD2171491.1"/>
    </source>
</evidence>
<gene>
    <name evidence="6" type="ORF">MENT_LOCUS22984</name>
</gene>
<organism evidence="6 7">
    <name type="scientific">Meloidogyne enterolobii</name>
    <name type="common">Root-knot nematode worm</name>
    <name type="synonym">Meloidogyne mayaguensis</name>
    <dbReference type="NCBI Taxonomy" id="390850"/>
    <lineage>
        <taxon>Eukaryota</taxon>
        <taxon>Metazoa</taxon>
        <taxon>Ecdysozoa</taxon>
        <taxon>Nematoda</taxon>
        <taxon>Chromadorea</taxon>
        <taxon>Rhabditida</taxon>
        <taxon>Tylenchina</taxon>
        <taxon>Tylenchomorpha</taxon>
        <taxon>Tylenchoidea</taxon>
        <taxon>Meloidogynidae</taxon>
        <taxon>Meloidogyninae</taxon>
        <taxon>Meloidogyne</taxon>
    </lineage>
</organism>
<evidence type="ECO:0000256" key="3">
    <source>
        <dbReference type="ARBA" id="ARBA00022676"/>
    </source>
</evidence>
<proteinExistence type="inferred from homology"/>
<comment type="caution">
    <text evidence="6">The sequence shown here is derived from an EMBL/GenBank/DDBJ whole genome shotgun (WGS) entry which is preliminary data.</text>
</comment>
<evidence type="ECO:0000256" key="1">
    <source>
        <dbReference type="ARBA" id="ARBA00009995"/>
    </source>
</evidence>
<dbReference type="EC" id="2.4.1.17" evidence="2"/>
<sequence length="160" mass="18182">MIKVFKYFSQCYFHVRANRTLQFGNGYTSEHPLPQREILSKTNTKLFISHCGQNSITESMYAGVPLICIPKSGDQKYNASIVESKGVGIYVDYEDLKDSTESLGAALYQILNIDDEGNCNFNSKYSLAAEKMRNDILRNYDPETKKTMKDKFLGKFDGTD</sequence>
<evidence type="ECO:0000256" key="4">
    <source>
        <dbReference type="ARBA" id="ARBA00022679"/>
    </source>
</evidence>
<evidence type="ECO:0000256" key="2">
    <source>
        <dbReference type="ARBA" id="ARBA00012544"/>
    </source>
</evidence>
<dbReference type="Proteomes" id="UP000580250">
    <property type="component" value="Unassembled WGS sequence"/>
</dbReference>
<dbReference type="InterPro" id="IPR050271">
    <property type="entry name" value="UDP-glycosyltransferase"/>
</dbReference>
<dbReference type="Gene3D" id="3.40.50.2000">
    <property type="entry name" value="Glycogen Phosphorylase B"/>
    <property type="match status" value="1"/>
</dbReference>
<reference evidence="6 7" key="1">
    <citation type="submission" date="2020-08" db="EMBL/GenBank/DDBJ databases">
        <authorList>
            <person name="Koutsovoulos G."/>
            <person name="Danchin GJ E."/>
        </authorList>
    </citation>
    <scope>NUCLEOTIDE SEQUENCE [LARGE SCALE GENOMIC DNA]</scope>
</reference>
<accession>A0A6V7VB89</accession>
<evidence type="ECO:0000313" key="7">
    <source>
        <dbReference type="Proteomes" id="UP000580250"/>
    </source>
</evidence>
<dbReference type="Pfam" id="PF00201">
    <property type="entry name" value="UDPGT"/>
    <property type="match status" value="1"/>
</dbReference>
<dbReference type="PANTHER" id="PTHR48043:SF145">
    <property type="entry name" value="FI06409P-RELATED"/>
    <property type="match status" value="1"/>
</dbReference>
<comment type="catalytic activity">
    <reaction evidence="5">
        <text>glucuronate acceptor + UDP-alpha-D-glucuronate = acceptor beta-D-glucuronoside + UDP + H(+)</text>
        <dbReference type="Rhea" id="RHEA:21032"/>
        <dbReference type="ChEBI" id="CHEBI:15378"/>
        <dbReference type="ChEBI" id="CHEBI:58052"/>
        <dbReference type="ChEBI" id="CHEBI:58223"/>
        <dbReference type="ChEBI" id="CHEBI:132367"/>
        <dbReference type="ChEBI" id="CHEBI:132368"/>
        <dbReference type="EC" id="2.4.1.17"/>
    </reaction>
</comment>
<keyword evidence="4" id="KW-0808">Transferase</keyword>
<dbReference type="PANTHER" id="PTHR48043">
    <property type="entry name" value="EG:EG0003.4 PROTEIN-RELATED"/>
    <property type="match status" value="1"/>
</dbReference>
<evidence type="ECO:0000256" key="5">
    <source>
        <dbReference type="ARBA" id="ARBA00047475"/>
    </source>
</evidence>
<dbReference type="SUPFAM" id="SSF53756">
    <property type="entry name" value="UDP-Glycosyltransferase/glycogen phosphorylase"/>
    <property type="match status" value="1"/>
</dbReference>
<dbReference type="GO" id="GO:0015020">
    <property type="term" value="F:glucuronosyltransferase activity"/>
    <property type="evidence" value="ECO:0007669"/>
    <property type="project" value="UniProtKB-EC"/>
</dbReference>
<dbReference type="OrthoDB" id="5835829at2759"/>
<dbReference type="AlphaFoldDB" id="A0A6V7VB89"/>
<dbReference type="EMBL" id="CAJEWN010000185">
    <property type="protein sequence ID" value="CAD2171491.1"/>
    <property type="molecule type" value="Genomic_DNA"/>
</dbReference>
<comment type="similarity">
    <text evidence="1">Belongs to the UDP-glycosyltransferase family.</text>
</comment>
<keyword evidence="3" id="KW-0328">Glycosyltransferase</keyword>
<protein>
    <recommendedName>
        <fullName evidence="2">glucuronosyltransferase</fullName>
        <ecNumber evidence="2">2.4.1.17</ecNumber>
    </recommendedName>
</protein>
<name>A0A6V7VB89_MELEN</name>